<dbReference type="CDD" id="cd00592">
    <property type="entry name" value="HTH_MerR-like"/>
    <property type="match status" value="1"/>
</dbReference>
<keyword evidence="6" id="KW-1185">Reference proteome</keyword>
<dbReference type="OrthoDB" id="122388at2"/>
<dbReference type="GO" id="GO:0003700">
    <property type="term" value="F:DNA-binding transcription factor activity"/>
    <property type="evidence" value="ECO:0007669"/>
    <property type="project" value="InterPro"/>
</dbReference>
<evidence type="ECO:0000313" key="5">
    <source>
        <dbReference type="EMBL" id="GAP12914.1"/>
    </source>
</evidence>
<accession>A0A0S7BFW2</accession>
<dbReference type="EMBL" id="DF967972">
    <property type="protein sequence ID" value="GAP12914.1"/>
    <property type="molecule type" value="Genomic_DNA"/>
</dbReference>
<evidence type="ECO:0000259" key="4">
    <source>
        <dbReference type="PROSITE" id="PS50937"/>
    </source>
</evidence>
<reference evidence="5" key="1">
    <citation type="submission" date="2015-07" db="EMBL/GenBank/DDBJ databases">
        <title>Draft Genome Sequences of Anaerolinea thermolimosa IMO-1, Bellilinea caldifistulae GOMI-1, Leptolinea tardivitalis YMTK-2, Levilinea saccharolytica KIBI-1,Longilinea arvoryzae KOME-1, Previously Described as Members of the Anaerolineaceae (Chloroflexi).</title>
        <authorList>
            <person name="Sekiguchi Y."/>
            <person name="Ohashi A."/>
            <person name="Matsuura N."/>
            <person name="Tourlousse M.D."/>
        </authorList>
    </citation>
    <scope>NUCLEOTIDE SEQUENCE [LARGE SCALE GENOMIC DNA]</scope>
    <source>
        <strain evidence="5">KOME-1</strain>
    </source>
</reference>
<keyword evidence="3" id="KW-0804">Transcription</keyword>
<dbReference type="InterPro" id="IPR047057">
    <property type="entry name" value="MerR_fam"/>
</dbReference>
<dbReference type="PROSITE" id="PS00552">
    <property type="entry name" value="HTH_MERR_1"/>
    <property type="match status" value="1"/>
</dbReference>
<dbReference type="RefSeq" id="WP_075072297.1">
    <property type="nucleotide sequence ID" value="NZ_DF967972.1"/>
</dbReference>
<gene>
    <name evidence="5" type="ORF">LARV_00654</name>
</gene>
<dbReference type="Pfam" id="PF13411">
    <property type="entry name" value="MerR_1"/>
    <property type="match status" value="1"/>
</dbReference>
<dbReference type="PROSITE" id="PS50937">
    <property type="entry name" value="HTH_MERR_2"/>
    <property type="match status" value="2"/>
</dbReference>
<dbReference type="PANTHER" id="PTHR30204:SF94">
    <property type="entry name" value="HEAVY METAL-DEPENDENT TRANSCRIPTIONAL REGULATOR HI_0293-RELATED"/>
    <property type="match status" value="1"/>
</dbReference>
<proteinExistence type="predicted"/>
<dbReference type="PANTHER" id="PTHR30204">
    <property type="entry name" value="REDOX-CYCLING DRUG-SENSING TRANSCRIPTIONAL ACTIVATOR SOXR"/>
    <property type="match status" value="1"/>
</dbReference>
<dbReference type="PRINTS" id="PR00040">
    <property type="entry name" value="HTHMERR"/>
</dbReference>
<dbReference type="Pfam" id="PF00376">
    <property type="entry name" value="MerR"/>
    <property type="match status" value="1"/>
</dbReference>
<dbReference type="STRING" id="360412.LARV_00654"/>
<name>A0A0S7BFW2_9CHLR</name>
<evidence type="ECO:0000256" key="2">
    <source>
        <dbReference type="ARBA" id="ARBA00023125"/>
    </source>
</evidence>
<dbReference type="InterPro" id="IPR000551">
    <property type="entry name" value="MerR-type_HTH_dom"/>
</dbReference>
<dbReference type="GO" id="GO:0003677">
    <property type="term" value="F:DNA binding"/>
    <property type="evidence" value="ECO:0007669"/>
    <property type="project" value="UniProtKB-KW"/>
</dbReference>
<feature type="domain" description="HTH merR-type" evidence="4">
    <location>
        <begin position="7"/>
        <end position="55"/>
    </location>
</feature>
<evidence type="ECO:0000313" key="6">
    <source>
        <dbReference type="Proteomes" id="UP000055060"/>
    </source>
</evidence>
<protein>
    <submittedName>
        <fullName evidence="5">Predicted transcriptional regulator</fullName>
    </submittedName>
</protein>
<feature type="domain" description="HTH merR-type" evidence="4">
    <location>
        <begin position="129"/>
        <end position="198"/>
    </location>
</feature>
<dbReference type="Gene3D" id="1.10.1660.10">
    <property type="match status" value="2"/>
</dbReference>
<dbReference type="SMART" id="SM00422">
    <property type="entry name" value="HTH_MERR"/>
    <property type="match status" value="2"/>
</dbReference>
<evidence type="ECO:0000256" key="3">
    <source>
        <dbReference type="ARBA" id="ARBA00023163"/>
    </source>
</evidence>
<keyword evidence="2" id="KW-0238">DNA-binding</keyword>
<dbReference type="SUPFAM" id="SSF46955">
    <property type="entry name" value="Putative DNA-binding domain"/>
    <property type="match status" value="2"/>
</dbReference>
<dbReference type="InterPro" id="IPR009061">
    <property type="entry name" value="DNA-bd_dom_put_sf"/>
</dbReference>
<keyword evidence="1" id="KW-0805">Transcription regulation</keyword>
<organism evidence="5">
    <name type="scientific">Longilinea arvoryzae</name>
    <dbReference type="NCBI Taxonomy" id="360412"/>
    <lineage>
        <taxon>Bacteria</taxon>
        <taxon>Bacillati</taxon>
        <taxon>Chloroflexota</taxon>
        <taxon>Anaerolineae</taxon>
        <taxon>Anaerolineales</taxon>
        <taxon>Anaerolineaceae</taxon>
        <taxon>Longilinea</taxon>
    </lineage>
</organism>
<dbReference type="AlphaFoldDB" id="A0A0S7BFW2"/>
<evidence type="ECO:0000256" key="1">
    <source>
        <dbReference type="ARBA" id="ARBA00023015"/>
    </source>
</evidence>
<sequence>MPSKSNFLRTSDLARIVGVHPNTVRRYAERGILPPVERSPSGYRRFTRRHLDCLRLAHLVYNGQYPGKAIYKSGVRIVQVAASGDLGGTLELAYGHLALVRSERDQADVAARLLERWAFGAPVDATHQPLQIGQAAKLLGVSIDILRNWDRNGLIDVPRDPANGYRRYGAQEIGRLRVIRMLSRAGYSLSAILRMLTRLDRGETTDLRAALDTPDPDDSAFMASDRWISTLVEEERRAHTLIALVEEIIANQSGVAA</sequence>
<dbReference type="Proteomes" id="UP000055060">
    <property type="component" value="Unassembled WGS sequence"/>
</dbReference>